<dbReference type="AlphaFoldDB" id="A0AAE1CIM6"/>
<keyword evidence="3" id="KW-1185">Reference proteome</keyword>
<dbReference type="Proteomes" id="UP001270362">
    <property type="component" value="Unassembled WGS sequence"/>
</dbReference>
<feature type="compositionally biased region" description="Basic and acidic residues" evidence="1">
    <location>
        <begin position="117"/>
        <end position="126"/>
    </location>
</feature>
<evidence type="ECO:0000313" key="3">
    <source>
        <dbReference type="Proteomes" id="UP001270362"/>
    </source>
</evidence>
<feature type="compositionally biased region" description="Basic and acidic residues" evidence="1">
    <location>
        <begin position="269"/>
        <end position="281"/>
    </location>
</feature>
<feature type="region of interest" description="Disordered" evidence="1">
    <location>
        <begin position="1"/>
        <end position="39"/>
    </location>
</feature>
<feature type="region of interest" description="Disordered" evidence="1">
    <location>
        <begin position="114"/>
        <end position="162"/>
    </location>
</feature>
<gene>
    <name evidence="2" type="ORF">B0T22DRAFT_509154</name>
</gene>
<proteinExistence type="predicted"/>
<evidence type="ECO:0000256" key="1">
    <source>
        <dbReference type="SAM" id="MobiDB-lite"/>
    </source>
</evidence>
<evidence type="ECO:0000313" key="2">
    <source>
        <dbReference type="EMBL" id="KAK3695755.1"/>
    </source>
</evidence>
<protein>
    <submittedName>
        <fullName evidence="2">Uncharacterized protein</fullName>
    </submittedName>
</protein>
<organism evidence="2 3">
    <name type="scientific">Podospora appendiculata</name>
    <dbReference type="NCBI Taxonomy" id="314037"/>
    <lineage>
        <taxon>Eukaryota</taxon>
        <taxon>Fungi</taxon>
        <taxon>Dikarya</taxon>
        <taxon>Ascomycota</taxon>
        <taxon>Pezizomycotina</taxon>
        <taxon>Sordariomycetes</taxon>
        <taxon>Sordariomycetidae</taxon>
        <taxon>Sordariales</taxon>
        <taxon>Podosporaceae</taxon>
        <taxon>Podospora</taxon>
    </lineage>
</organism>
<reference evidence="2" key="1">
    <citation type="journal article" date="2023" name="Mol. Phylogenet. Evol.">
        <title>Genome-scale phylogeny and comparative genomics of the fungal order Sordariales.</title>
        <authorList>
            <person name="Hensen N."/>
            <person name="Bonometti L."/>
            <person name="Westerberg I."/>
            <person name="Brannstrom I.O."/>
            <person name="Guillou S."/>
            <person name="Cros-Aarteil S."/>
            <person name="Calhoun S."/>
            <person name="Haridas S."/>
            <person name="Kuo A."/>
            <person name="Mondo S."/>
            <person name="Pangilinan J."/>
            <person name="Riley R."/>
            <person name="LaButti K."/>
            <person name="Andreopoulos B."/>
            <person name="Lipzen A."/>
            <person name="Chen C."/>
            <person name="Yan M."/>
            <person name="Daum C."/>
            <person name="Ng V."/>
            <person name="Clum A."/>
            <person name="Steindorff A."/>
            <person name="Ohm R.A."/>
            <person name="Martin F."/>
            <person name="Silar P."/>
            <person name="Natvig D.O."/>
            <person name="Lalanne C."/>
            <person name="Gautier V."/>
            <person name="Ament-Velasquez S.L."/>
            <person name="Kruys A."/>
            <person name="Hutchinson M.I."/>
            <person name="Powell A.J."/>
            <person name="Barry K."/>
            <person name="Miller A.N."/>
            <person name="Grigoriev I.V."/>
            <person name="Debuchy R."/>
            <person name="Gladieux P."/>
            <person name="Hiltunen Thoren M."/>
            <person name="Johannesson H."/>
        </authorList>
    </citation>
    <scope>NUCLEOTIDE SEQUENCE</scope>
    <source>
        <strain evidence="2">CBS 314.62</strain>
    </source>
</reference>
<dbReference type="EMBL" id="JAULSO010000001">
    <property type="protein sequence ID" value="KAK3695755.1"/>
    <property type="molecule type" value="Genomic_DNA"/>
</dbReference>
<feature type="region of interest" description="Disordered" evidence="1">
    <location>
        <begin position="240"/>
        <end position="293"/>
    </location>
</feature>
<accession>A0AAE1CIM6</accession>
<name>A0AAE1CIM6_9PEZI</name>
<reference evidence="2" key="2">
    <citation type="submission" date="2023-06" db="EMBL/GenBank/DDBJ databases">
        <authorList>
            <consortium name="Lawrence Berkeley National Laboratory"/>
            <person name="Haridas S."/>
            <person name="Hensen N."/>
            <person name="Bonometti L."/>
            <person name="Westerberg I."/>
            <person name="Brannstrom I.O."/>
            <person name="Guillou S."/>
            <person name="Cros-Aarteil S."/>
            <person name="Calhoun S."/>
            <person name="Kuo A."/>
            <person name="Mondo S."/>
            <person name="Pangilinan J."/>
            <person name="Riley R."/>
            <person name="Labutti K."/>
            <person name="Andreopoulos B."/>
            <person name="Lipzen A."/>
            <person name="Chen C."/>
            <person name="Yanf M."/>
            <person name="Daum C."/>
            <person name="Ng V."/>
            <person name="Clum A."/>
            <person name="Steindorff A."/>
            <person name="Ohm R."/>
            <person name="Martin F."/>
            <person name="Silar P."/>
            <person name="Natvig D."/>
            <person name="Lalanne C."/>
            <person name="Gautier V."/>
            <person name="Ament-Velasquez S.L."/>
            <person name="Kruys A."/>
            <person name="Hutchinson M.I."/>
            <person name="Powell A.J."/>
            <person name="Barry K."/>
            <person name="Miller A.N."/>
            <person name="Grigoriev I.V."/>
            <person name="Debuchy R."/>
            <person name="Gladieux P."/>
            <person name="Thoren M.H."/>
            <person name="Johannesson H."/>
        </authorList>
    </citation>
    <scope>NUCLEOTIDE SEQUENCE</scope>
    <source>
        <strain evidence="2">CBS 314.62</strain>
    </source>
</reference>
<sequence>MYPSSPPHSEHESDTVFGSDNEVESEPTPPPNTPTRHRSSEIIMYLPNPPTPTLKATTAGVGNHLGRQPVTPRTATALDRAVSRYQKAAAAEQAFQQTAAAIEATLSLKRQLGIAPSHDHHPPDGHHHQHPSFLPQDHYLPHHPHLHNYTYPAQTGYHRPRPQQPLARKSMIQDQIDAVYARIGATQIQRNQAEDRRRYYATEAQRLHDELTDHMETLARLKAQKKAVVKVGPGDLGRWLGQGQRHGQGPAGWNAKGPGKKGRQVGKAGDNRNNHTGERRQVGSVDGFGGDDARLPDAVLEAWREKIQQGRKAAAGL</sequence>
<comment type="caution">
    <text evidence="2">The sequence shown here is derived from an EMBL/GenBank/DDBJ whole genome shotgun (WGS) entry which is preliminary data.</text>
</comment>